<accession>M0CP75</accession>
<comment type="caution">
    <text evidence="2">The sequence shown here is derived from an EMBL/GenBank/DDBJ whole genome shotgun (WGS) entry which is preliminary data.</text>
</comment>
<dbReference type="EMBL" id="AOIS01000005">
    <property type="protein sequence ID" value="ELZ24443.1"/>
    <property type="molecule type" value="Genomic_DNA"/>
</dbReference>
<evidence type="ECO:0000256" key="1">
    <source>
        <dbReference type="SAM" id="Phobius"/>
    </source>
</evidence>
<proteinExistence type="predicted"/>
<dbReference type="AlphaFoldDB" id="M0CP75"/>
<dbReference type="eggNOG" id="arCOG08126">
    <property type="taxonomic scope" value="Archaea"/>
</dbReference>
<feature type="transmembrane region" description="Helical" evidence="1">
    <location>
        <begin position="31"/>
        <end position="52"/>
    </location>
</feature>
<keyword evidence="1" id="KW-0472">Membrane</keyword>
<keyword evidence="3" id="KW-1185">Reference proteome</keyword>
<reference evidence="2 3" key="1">
    <citation type="journal article" date="2014" name="PLoS Genet.">
        <title>Phylogenetically driven sequencing of extremely halophilic archaea reveals strategies for static and dynamic osmo-response.</title>
        <authorList>
            <person name="Becker E.A."/>
            <person name="Seitzer P.M."/>
            <person name="Tritt A."/>
            <person name="Larsen D."/>
            <person name="Krusor M."/>
            <person name="Yao A.I."/>
            <person name="Wu D."/>
            <person name="Madern D."/>
            <person name="Eisen J.A."/>
            <person name="Darling A.E."/>
            <person name="Facciotti M.T."/>
        </authorList>
    </citation>
    <scope>NUCLEOTIDE SEQUENCE [LARGE SCALE GENOMIC DNA]</scope>
    <source>
        <strain evidence="2 3">JCM 13891</strain>
    </source>
</reference>
<sequence length="97" mass="11175">MDPLEDWLETPQMNNRLLQYTVQTTTTMLDIVIILLLVALVIQFPIGILLYLDAKRLDLKNPELYWLGVIVPAGGFAVILYYLSERKTLLKNEPEMP</sequence>
<dbReference type="Proteomes" id="UP000011657">
    <property type="component" value="Unassembled WGS sequence"/>
</dbReference>
<feature type="transmembrane region" description="Helical" evidence="1">
    <location>
        <begin position="64"/>
        <end position="83"/>
    </location>
</feature>
<keyword evidence="1" id="KW-0812">Transmembrane</keyword>
<keyword evidence="1" id="KW-1133">Transmembrane helix</keyword>
<dbReference type="PATRIC" id="fig|1227488.3.peg.152"/>
<dbReference type="RefSeq" id="WP_008892497.1">
    <property type="nucleotide sequence ID" value="NZ_AOIS01000005.1"/>
</dbReference>
<name>M0CP75_9EURY</name>
<organism evidence="2 3">
    <name type="scientific">Haloterrigena salina JCM 13891</name>
    <dbReference type="NCBI Taxonomy" id="1227488"/>
    <lineage>
        <taxon>Archaea</taxon>
        <taxon>Methanobacteriati</taxon>
        <taxon>Methanobacteriota</taxon>
        <taxon>Stenosarchaea group</taxon>
        <taxon>Halobacteria</taxon>
        <taxon>Halobacteriales</taxon>
        <taxon>Natrialbaceae</taxon>
        <taxon>Haloterrigena</taxon>
    </lineage>
</organism>
<gene>
    <name evidence="2" type="ORF">C477_00740</name>
</gene>
<protein>
    <submittedName>
        <fullName evidence="2">Uncharacterized protein</fullName>
    </submittedName>
</protein>
<evidence type="ECO:0000313" key="2">
    <source>
        <dbReference type="EMBL" id="ELZ24443.1"/>
    </source>
</evidence>
<evidence type="ECO:0000313" key="3">
    <source>
        <dbReference type="Proteomes" id="UP000011657"/>
    </source>
</evidence>